<dbReference type="Pfam" id="PF00313">
    <property type="entry name" value="CSD"/>
    <property type="match status" value="1"/>
</dbReference>
<dbReference type="PANTHER" id="PTHR12962:SF1">
    <property type="entry name" value="COLD SHOCK DOMAIN-CONTAINING PROTEIN CG9705"/>
    <property type="match status" value="1"/>
</dbReference>
<dbReference type="GO" id="GO:0005829">
    <property type="term" value="C:cytosol"/>
    <property type="evidence" value="ECO:0007669"/>
    <property type="project" value="UniProtKB-ARBA"/>
</dbReference>
<evidence type="ECO:0000256" key="2">
    <source>
        <dbReference type="RuleBase" id="RU000408"/>
    </source>
</evidence>
<comment type="subcellular location">
    <subcellularLocation>
        <location evidence="2">Cytoplasm</location>
    </subcellularLocation>
</comment>
<feature type="transmembrane region" description="Helical" evidence="4">
    <location>
        <begin position="156"/>
        <end position="174"/>
    </location>
</feature>
<dbReference type="Proteomes" id="UP000198781">
    <property type="component" value="Unassembled WGS sequence"/>
</dbReference>
<dbReference type="Gene3D" id="2.40.50.140">
    <property type="entry name" value="Nucleic acid-binding proteins"/>
    <property type="match status" value="1"/>
</dbReference>
<sequence length="249" mass="27073">MQKQGTVLRWDATRGFGFIRSGDTGVDVFFHARDLQGFAVPTAGMAVVYEEIHVGGKGPRAMAVRAAASTAQPRARPDLPRAPSQPSSGHRPSQARAGKPSQEGPRRDTGRRTPTASGRPRTAERPAPRGGTLALMLMAGWLALLAWGAWSHRLPMWWLGALAGLNLVTFAVYATDKAAAQNGGRRTSEKRLHLLAVLGGWPAAWWAQQWLRHKSSKASFRSAYWGTVVVHCVALVAVLFWQGALLLHF</sequence>
<dbReference type="RefSeq" id="WP_092739268.1">
    <property type="nucleotide sequence ID" value="NZ_FMZC01000001.1"/>
</dbReference>
<dbReference type="InterPro" id="IPR011129">
    <property type="entry name" value="CSD"/>
</dbReference>
<reference evidence="6 7" key="1">
    <citation type="submission" date="2016-10" db="EMBL/GenBank/DDBJ databases">
        <authorList>
            <person name="de Groot N.N."/>
        </authorList>
    </citation>
    <scope>NUCLEOTIDE SEQUENCE [LARGE SCALE GENOMIC DNA]</scope>
    <source>
        <strain evidence="6 7">DSM 16619</strain>
    </source>
</reference>
<evidence type="ECO:0000256" key="3">
    <source>
        <dbReference type="SAM" id="MobiDB-lite"/>
    </source>
</evidence>
<gene>
    <name evidence="6" type="ORF">SAMN05192589_101112</name>
</gene>
<dbReference type="SUPFAM" id="SSF50249">
    <property type="entry name" value="Nucleic acid-binding proteins"/>
    <property type="match status" value="1"/>
</dbReference>
<evidence type="ECO:0000313" key="7">
    <source>
        <dbReference type="Proteomes" id="UP000198781"/>
    </source>
</evidence>
<organism evidence="6 7">
    <name type="scientific">Paracidovorax valerianellae</name>
    <dbReference type="NCBI Taxonomy" id="187868"/>
    <lineage>
        <taxon>Bacteria</taxon>
        <taxon>Pseudomonadati</taxon>
        <taxon>Pseudomonadota</taxon>
        <taxon>Betaproteobacteria</taxon>
        <taxon>Burkholderiales</taxon>
        <taxon>Comamonadaceae</taxon>
        <taxon>Paracidovorax</taxon>
    </lineage>
</organism>
<feature type="transmembrane region" description="Helical" evidence="4">
    <location>
        <begin position="194"/>
        <end position="211"/>
    </location>
</feature>
<keyword evidence="4" id="KW-1133">Transmembrane helix</keyword>
<feature type="domain" description="CSD" evidence="5">
    <location>
        <begin position="2"/>
        <end position="66"/>
    </location>
</feature>
<evidence type="ECO:0000256" key="1">
    <source>
        <dbReference type="ARBA" id="ARBA00022553"/>
    </source>
</evidence>
<dbReference type="SMART" id="SM00357">
    <property type="entry name" value="CSP"/>
    <property type="match status" value="1"/>
</dbReference>
<dbReference type="InterPro" id="IPR012340">
    <property type="entry name" value="NA-bd_OB-fold"/>
</dbReference>
<dbReference type="STRING" id="187868.SAMN05192589_101112"/>
<dbReference type="GO" id="GO:0043488">
    <property type="term" value="P:regulation of mRNA stability"/>
    <property type="evidence" value="ECO:0007669"/>
    <property type="project" value="TreeGrafter"/>
</dbReference>
<proteinExistence type="predicted"/>
<accession>A0A1G6I9T1</accession>
<dbReference type="InterPro" id="IPR002059">
    <property type="entry name" value="CSP_DNA-bd"/>
</dbReference>
<dbReference type="PANTHER" id="PTHR12962">
    <property type="entry name" value="CALCIUM-REGULATED HEAT STABLE PROTEIN CRHSP-24-RELATED"/>
    <property type="match status" value="1"/>
</dbReference>
<dbReference type="PROSITE" id="PS00352">
    <property type="entry name" value="CSD_1"/>
    <property type="match status" value="1"/>
</dbReference>
<evidence type="ECO:0000256" key="4">
    <source>
        <dbReference type="SAM" id="Phobius"/>
    </source>
</evidence>
<keyword evidence="4" id="KW-0812">Transmembrane</keyword>
<dbReference type="EMBL" id="FMZC01000001">
    <property type="protein sequence ID" value="SDC03292.1"/>
    <property type="molecule type" value="Genomic_DNA"/>
</dbReference>
<dbReference type="AlphaFoldDB" id="A0A1G6I9T1"/>
<feature type="transmembrane region" description="Helical" evidence="4">
    <location>
        <begin position="131"/>
        <end position="150"/>
    </location>
</feature>
<dbReference type="Pfam" id="PF06961">
    <property type="entry name" value="DUF1294"/>
    <property type="match status" value="1"/>
</dbReference>
<keyword evidence="7" id="KW-1185">Reference proteome</keyword>
<dbReference type="InterPro" id="IPR052069">
    <property type="entry name" value="Ca-reg_mRNA-binding_domain"/>
</dbReference>
<dbReference type="CDD" id="cd04458">
    <property type="entry name" value="CSP_CDS"/>
    <property type="match status" value="1"/>
</dbReference>
<name>A0A1G6I9T1_9BURK</name>
<protein>
    <submittedName>
        <fullName evidence="6">Uncharacterized membrane protein YsdA, DUF1294 family</fullName>
    </submittedName>
</protein>
<keyword evidence="4" id="KW-0472">Membrane</keyword>
<dbReference type="InterPro" id="IPR019844">
    <property type="entry name" value="CSD_CS"/>
</dbReference>
<dbReference type="PROSITE" id="PS51857">
    <property type="entry name" value="CSD_2"/>
    <property type="match status" value="1"/>
</dbReference>
<keyword evidence="1" id="KW-0597">Phosphoprotein</keyword>
<feature type="region of interest" description="Disordered" evidence="3">
    <location>
        <begin position="63"/>
        <end position="128"/>
    </location>
</feature>
<dbReference type="InterPro" id="IPR010718">
    <property type="entry name" value="DUF1294"/>
</dbReference>
<evidence type="ECO:0000259" key="5">
    <source>
        <dbReference type="PROSITE" id="PS51857"/>
    </source>
</evidence>
<evidence type="ECO:0000313" key="6">
    <source>
        <dbReference type="EMBL" id="SDC03292.1"/>
    </source>
</evidence>
<feature type="transmembrane region" description="Helical" evidence="4">
    <location>
        <begin position="223"/>
        <end position="247"/>
    </location>
</feature>
<dbReference type="GO" id="GO:0003730">
    <property type="term" value="F:mRNA 3'-UTR binding"/>
    <property type="evidence" value="ECO:0007669"/>
    <property type="project" value="TreeGrafter"/>
</dbReference>
<dbReference type="OrthoDB" id="72963at2"/>